<evidence type="ECO:0000313" key="2">
    <source>
        <dbReference type="Proteomes" id="UP000271469"/>
    </source>
</evidence>
<reference evidence="1 2" key="1">
    <citation type="submission" date="2018-11" db="EMBL/GenBank/DDBJ databases">
        <title>Gordonia insulae sp. nov., isolated from an island soil.</title>
        <authorList>
            <person name="Kim Y.S."/>
            <person name="Kim S.B."/>
        </authorList>
    </citation>
    <scope>NUCLEOTIDE SEQUENCE [LARGE SCALE GENOMIC DNA]</scope>
    <source>
        <strain evidence="1 2">MMS17-SY073</strain>
    </source>
</reference>
<accession>A0A3G8JTI6</accession>
<evidence type="ECO:0000313" key="1">
    <source>
        <dbReference type="EMBL" id="AZG47869.1"/>
    </source>
</evidence>
<name>A0A3G8JTI6_9ACTN</name>
<sequence length="146" mass="15219">MTAVLASHDAVALSADPIVAPSPDVPLSVQATDYAALVAGGVTPVDVRSQRKRQLDGVLSGALAIDPTDILPRLTPGTTDSLRSASVDSRWLLVSDDGHEAEWLAWHLQARGVTGAVFVVGGHRALRRSGVTGRISDQELAAISAH</sequence>
<gene>
    <name evidence="1" type="ORF">D7316_04481</name>
</gene>
<dbReference type="RefSeq" id="WP_124710168.1">
    <property type="nucleotide sequence ID" value="NZ_CP033972.1"/>
</dbReference>
<protein>
    <recommendedName>
        <fullName evidence="3">Rhodanese domain-containing protein</fullName>
    </recommendedName>
</protein>
<evidence type="ECO:0008006" key="3">
    <source>
        <dbReference type="Google" id="ProtNLM"/>
    </source>
</evidence>
<keyword evidence="2" id="KW-1185">Reference proteome</keyword>
<dbReference type="Proteomes" id="UP000271469">
    <property type="component" value="Chromosome"/>
</dbReference>
<dbReference type="SUPFAM" id="SSF52821">
    <property type="entry name" value="Rhodanese/Cell cycle control phosphatase"/>
    <property type="match status" value="1"/>
</dbReference>
<dbReference type="InterPro" id="IPR036873">
    <property type="entry name" value="Rhodanese-like_dom_sf"/>
</dbReference>
<dbReference type="AlphaFoldDB" id="A0A3G8JTI6"/>
<organism evidence="1 2">
    <name type="scientific">Gordonia insulae</name>
    <dbReference type="NCBI Taxonomy" id="2420509"/>
    <lineage>
        <taxon>Bacteria</taxon>
        <taxon>Bacillati</taxon>
        <taxon>Actinomycetota</taxon>
        <taxon>Actinomycetes</taxon>
        <taxon>Mycobacteriales</taxon>
        <taxon>Gordoniaceae</taxon>
        <taxon>Gordonia</taxon>
    </lineage>
</organism>
<dbReference type="OrthoDB" id="4376020at2"/>
<dbReference type="KEGG" id="gom:D7316_04481"/>
<proteinExistence type="predicted"/>
<dbReference type="EMBL" id="CP033972">
    <property type="protein sequence ID" value="AZG47869.1"/>
    <property type="molecule type" value="Genomic_DNA"/>
</dbReference>
<dbReference type="Gene3D" id="3.40.250.10">
    <property type="entry name" value="Rhodanese-like domain"/>
    <property type="match status" value="1"/>
</dbReference>